<sequence>MIFRRIEAEIGPGVHGVAGPNGSGKSTLMKCIAGLIRPDAGKISWEVEGSPLKPQQLYRQLGFSAPYIRMYNELSCTENIRLVCELSGRAVGDDEIRAQLSVTGLQAKTETWYGQLSSGQQQRVRLVSALIKKTPFLLLDEPGTNLDTAGFAYIGSVTAKAREEGQTLIIASNESRELDLCDKIIRIK</sequence>
<dbReference type="PROSITE" id="PS50893">
    <property type="entry name" value="ABC_TRANSPORTER_2"/>
    <property type="match status" value="1"/>
</dbReference>
<dbReference type="SMART" id="SM00382">
    <property type="entry name" value="AAA"/>
    <property type="match status" value="1"/>
</dbReference>
<dbReference type="EMBL" id="CP027806">
    <property type="protein sequence ID" value="AXJ01937.1"/>
    <property type="molecule type" value="Genomic_DNA"/>
</dbReference>
<dbReference type="Pfam" id="PF00005">
    <property type="entry name" value="ABC_tran"/>
    <property type="match status" value="1"/>
</dbReference>
<dbReference type="InterPro" id="IPR027417">
    <property type="entry name" value="P-loop_NTPase"/>
</dbReference>
<dbReference type="AlphaFoldDB" id="A0A345UN85"/>
<evidence type="ECO:0000313" key="5">
    <source>
        <dbReference type="EMBL" id="AXJ01937.1"/>
    </source>
</evidence>
<dbReference type="InterPro" id="IPR051782">
    <property type="entry name" value="ABC_Transporter_VariousFunc"/>
</dbReference>
<proteinExistence type="predicted"/>
<dbReference type="Gene3D" id="3.40.50.300">
    <property type="entry name" value="P-loop containing nucleotide triphosphate hydrolases"/>
    <property type="match status" value="1"/>
</dbReference>
<organism evidence="5 6">
    <name type="scientific">Cyclonatronum proteinivorum</name>
    <dbReference type="NCBI Taxonomy" id="1457365"/>
    <lineage>
        <taxon>Bacteria</taxon>
        <taxon>Pseudomonadati</taxon>
        <taxon>Balneolota</taxon>
        <taxon>Balneolia</taxon>
        <taxon>Balneolales</taxon>
        <taxon>Cyclonatronaceae</taxon>
        <taxon>Cyclonatronum</taxon>
    </lineage>
</organism>
<feature type="domain" description="ABC transporter" evidence="4">
    <location>
        <begin position="1"/>
        <end position="188"/>
    </location>
</feature>
<dbReference type="PANTHER" id="PTHR42939:SF1">
    <property type="entry name" value="ABC TRANSPORTER ATP-BINDING PROTEIN ALBC-RELATED"/>
    <property type="match status" value="1"/>
</dbReference>
<dbReference type="PROSITE" id="PS00211">
    <property type="entry name" value="ABC_TRANSPORTER_1"/>
    <property type="match status" value="1"/>
</dbReference>
<evidence type="ECO:0000256" key="2">
    <source>
        <dbReference type="ARBA" id="ARBA00022741"/>
    </source>
</evidence>
<evidence type="ECO:0000259" key="4">
    <source>
        <dbReference type="PROSITE" id="PS50893"/>
    </source>
</evidence>
<dbReference type="KEGG" id="cprv:CYPRO_2695"/>
<dbReference type="GO" id="GO:0005524">
    <property type="term" value="F:ATP binding"/>
    <property type="evidence" value="ECO:0007669"/>
    <property type="project" value="UniProtKB-KW"/>
</dbReference>
<keyword evidence="6" id="KW-1185">Reference proteome</keyword>
<dbReference type="InterPro" id="IPR003593">
    <property type="entry name" value="AAA+_ATPase"/>
</dbReference>
<evidence type="ECO:0000313" key="6">
    <source>
        <dbReference type="Proteomes" id="UP000254808"/>
    </source>
</evidence>
<accession>A0A345UN85</accession>
<dbReference type="SUPFAM" id="SSF52540">
    <property type="entry name" value="P-loop containing nucleoside triphosphate hydrolases"/>
    <property type="match status" value="1"/>
</dbReference>
<protein>
    <submittedName>
        <fullName evidence="5">ABC-2 type transport system ATP-binding protein/heme exporter protein A</fullName>
    </submittedName>
</protein>
<evidence type="ECO:0000256" key="1">
    <source>
        <dbReference type="ARBA" id="ARBA00022448"/>
    </source>
</evidence>
<reference evidence="5 6" key="1">
    <citation type="submission" date="2018-03" db="EMBL/GenBank/DDBJ databases">
        <title>Phenotypic and genomic properties of Cyclonatronum proteinivorum gen. nov., sp. nov., a haloalkaliphilic bacteroidete from soda lakes possessing Na+-translocating rhodopsin.</title>
        <authorList>
            <person name="Toshchakov S.V."/>
            <person name="Korzhenkov A."/>
            <person name="Samarov N.I."/>
            <person name="Kublanov I.V."/>
            <person name="Muntyan M.S."/>
            <person name="Sorokin D.Y."/>
        </authorList>
    </citation>
    <scope>NUCLEOTIDE SEQUENCE [LARGE SCALE GENOMIC DNA]</scope>
    <source>
        <strain evidence="5 6">Omega</strain>
    </source>
</reference>
<dbReference type="InterPro" id="IPR017871">
    <property type="entry name" value="ABC_transporter-like_CS"/>
</dbReference>
<dbReference type="InterPro" id="IPR003439">
    <property type="entry name" value="ABC_transporter-like_ATP-bd"/>
</dbReference>
<keyword evidence="1" id="KW-0813">Transport</keyword>
<keyword evidence="3 5" id="KW-0067">ATP-binding</keyword>
<keyword evidence="2" id="KW-0547">Nucleotide-binding</keyword>
<dbReference type="Proteomes" id="UP000254808">
    <property type="component" value="Chromosome"/>
</dbReference>
<gene>
    <name evidence="5" type="ORF">CYPRO_2695</name>
</gene>
<dbReference type="GO" id="GO:0016887">
    <property type="term" value="F:ATP hydrolysis activity"/>
    <property type="evidence" value="ECO:0007669"/>
    <property type="project" value="InterPro"/>
</dbReference>
<name>A0A345UN85_9BACT</name>
<dbReference type="PANTHER" id="PTHR42939">
    <property type="entry name" value="ABC TRANSPORTER ATP-BINDING PROTEIN ALBC-RELATED"/>
    <property type="match status" value="1"/>
</dbReference>
<evidence type="ECO:0000256" key="3">
    <source>
        <dbReference type="ARBA" id="ARBA00022840"/>
    </source>
</evidence>